<dbReference type="PANTHER" id="PTHR22914">
    <property type="entry name" value="CHITIN SYNTHASE"/>
    <property type="match status" value="1"/>
</dbReference>
<dbReference type="SUPFAM" id="SSF54928">
    <property type="entry name" value="RNA-binding domain, RBD"/>
    <property type="match status" value="1"/>
</dbReference>
<dbReference type="PANTHER" id="PTHR22914:SF41">
    <property type="entry name" value="CHITIN SYNTHASE 7"/>
    <property type="match status" value="1"/>
</dbReference>
<dbReference type="CDD" id="cd00590">
    <property type="entry name" value="RRM_SF"/>
    <property type="match status" value="1"/>
</dbReference>
<dbReference type="EC" id="3.1.3.48" evidence="3"/>
<keyword evidence="22" id="KW-1185">Reference proteome</keyword>
<dbReference type="InterPro" id="IPR001763">
    <property type="entry name" value="Rhodanese-like_dom"/>
</dbReference>
<feature type="transmembrane region" description="Helical" evidence="15">
    <location>
        <begin position="3277"/>
        <end position="3303"/>
    </location>
</feature>
<dbReference type="InterPro" id="IPR000504">
    <property type="entry name" value="RRM_dom"/>
</dbReference>
<dbReference type="SMART" id="SM00360">
    <property type="entry name" value="RRM"/>
    <property type="match status" value="1"/>
</dbReference>
<evidence type="ECO:0000259" key="20">
    <source>
        <dbReference type="PROSITE" id="PS50280"/>
    </source>
</evidence>
<dbReference type="Pfam" id="PF00856">
    <property type="entry name" value="SET"/>
    <property type="match status" value="1"/>
</dbReference>
<dbReference type="InterPro" id="IPR029044">
    <property type="entry name" value="Nucleotide-diphossugar_trans"/>
</dbReference>
<feature type="compositionally biased region" description="Basic and acidic residues" evidence="14">
    <location>
        <begin position="129"/>
        <end position="139"/>
    </location>
</feature>
<dbReference type="InterPro" id="IPR024657">
    <property type="entry name" value="COMPASS_Set1_N-SET"/>
</dbReference>
<name>A0A4T0FXF9_9BASI</name>
<dbReference type="InterPro" id="IPR003595">
    <property type="entry name" value="Tyr_Pase_cat"/>
</dbReference>
<dbReference type="GO" id="GO:0003723">
    <property type="term" value="F:RNA binding"/>
    <property type="evidence" value="ECO:0007669"/>
    <property type="project" value="UniProtKB-UniRule"/>
</dbReference>
<dbReference type="Pfam" id="PF11767">
    <property type="entry name" value="SET_assoc"/>
    <property type="match status" value="1"/>
</dbReference>
<dbReference type="SMART" id="SM01117">
    <property type="entry name" value="Cyt-b5"/>
    <property type="match status" value="1"/>
</dbReference>
<dbReference type="Pfam" id="PF00561">
    <property type="entry name" value="Abhydrolase_1"/>
    <property type="match status" value="1"/>
</dbReference>
<feature type="compositionally biased region" description="Basic and acidic residues" evidence="14">
    <location>
        <begin position="379"/>
        <end position="398"/>
    </location>
</feature>
<dbReference type="InterPro" id="IPR000073">
    <property type="entry name" value="AB_hydrolase_1"/>
</dbReference>
<keyword evidence="5" id="KW-1003">Cell membrane</keyword>
<feature type="compositionally biased region" description="Basic residues" evidence="14">
    <location>
        <begin position="904"/>
        <end position="915"/>
    </location>
</feature>
<feature type="compositionally biased region" description="Basic and acidic residues" evidence="14">
    <location>
        <begin position="2202"/>
        <end position="2219"/>
    </location>
</feature>
<feature type="compositionally biased region" description="Basic and acidic residues" evidence="14">
    <location>
        <begin position="314"/>
        <end position="343"/>
    </location>
</feature>
<evidence type="ECO:0000256" key="1">
    <source>
        <dbReference type="ARBA" id="ARBA00004651"/>
    </source>
</evidence>
<feature type="region of interest" description="Disordered" evidence="14">
    <location>
        <begin position="2070"/>
        <end position="2111"/>
    </location>
</feature>
<evidence type="ECO:0000313" key="21">
    <source>
        <dbReference type="EMBL" id="TIA93361.1"/>
    </source>
</evidence>
<evidence type="ECO:0000259" key="19">
    <source>
        <dbReference type="PROSITE" id="PS50206"/>
    </source>
</evidence>
<proteinExistence type="predicted"/>
<feature type="region of interest" description="Disordered" evidence="14">
    <location>
        <begin position="864"/>
        <end position="935"/>
    </location>
</feature>
<feature type="region of interest" description="Disordered" evidence="14">
    <location>
        <begin position="3530"/>
        <end position="3555"/>
    </location>
</feature>
<dbReference type="Pfam" id="PF22997">
    <property type="entry name" value="CHS4"/>
    <property type="match status" value="1"/>
</dbReference>
<dbReference type="SUPFAM" id="SSF52821">
    <property type="entry name" value="Rhodanese/Cell cycle control phosphatase"/>
    <property type="match status" value="1"/>
</dbReference>
<evidence type="ECO:0000256" key="7">
    <source>
        <dbReference type="ARBA" id="ARBA00022679"/>
    </source>
</evidence>
<dbReference type="InterPro" id="IPR000387">
    <property type="entry name" value="Tyr_Pase_dom"/>
</dbReference>
<evidence type="ECO:0000256" key="14">
    <source>
        <dbReference type="SAM" id="MobiDB-lite"/>
    </source>
</evidence>
<keyword evidence="10 15" id="KW-0472">Membrane</keyword>
<feature type="compositionally biased region" description="Basic and acidic residues" evidence="14">
    <location>
        <begin position="638"/>
        <end position="657"/>
    </location>
</feature>
<feature type="domain" description="Tyrosine-protein phosphatase" evidence="16">
    <location>
        <begin position="1933"/>
        <end position="2361"/>
    </location>
</feature>
<evidence type="ECO:0000256" key="9">
    <source>
        <dbReference type="ARBA" id="ARBA00022989"/>
    </source>
</evidence>
<feature type="compositionally biased region" description="Low complexity" evidence="14">
    <location>
        <begin position="985"/>
        <end position="997"/>
    </location>
</feature>
<feature type="region of interest" description="Disordered" evidence="14">
    <location>
        <begin position="3373"/>
        <end position="3400"/>
    </location>
</feature>
<feature type="compositionally biased region" description="Low complexity" evidence="14">
    <location>
        <begin position="1593"/>
        <end position="1604"/>
    </location>
</feature>
<feature type="compositionally biased region" description="Basic and acidic residues" evidence="14">
    <location>
        <begin position="735"/>
        <end position="775"/>
    </location>
</feature>
<feature type="compositionally biased region" description="Acidic residues" evidence="14">
    <location>
        <begin position="725"/>
        <end position="734"/>
    </location>
</feature>
<evidence type="ECO:0000256" key="10">
    <source>
        <dbReference type="ARBA" id="ARBA00023136"/>
    </source>
</evidence>
<dbReference type="PROSITE" id="PS00383">
    <property type="entry name" value="TYR_PHOSPHATASE_1"/>
    <property type="match status" value="1"/>
</dbReference>
<dbReference type="SUPFAM" id="SSF52799">
    <property type="entry name" value="(Phosphotyrosine protein) phosphatases II"/>
    <property type="match status" value="1"/>
</dbReference>
<dbReference type="PROSITE" id="PS50056">
    <property type="entry name" value="TYR_PHOSPHATASE_2"/>
    <property type="match status" value="1"/>
</dbReference>
<dbReference type="Pfam" id="PF11764">
    <property type="entry name" value="N-SET"/>
    <property type="match status" value="1"/>
</dbReference>
<dbReference type="Pfam" id="PF00581">
    <property type="entry name" value="Rhodanese"/>
    <property type="match status" value="1"/>
</dbReference>
<evidence type="ECO:0000256" key="12">
    <source>
        <dbReference type="ARBA" id="ARBA00030093"/>
    </source>
</evidence>
<feature type="region of interest" description="Disordered" evidence="14">
    <location>
        <begin position="213"/>
        <end position="256"/>
    </location>
</feature>
<dbReference type="InterPro" id="IPR016130">
    <property type="entry name" value="Tyr_Pase_AS"/>
</dbReference>
<evidence type="ECO:0000256" key="4">
    <source>
        <dbReference type="ARBA" id="ARBA00015839"/>
    </source>
</evidence>
<dbReference type="Pfam" id="PF08386">
    <property type="entry name" value="Abhydrolase_4"/>
    <property type="match status" value="1"/>
</dbReference>
<dbReference type="SMART" id="SM00194">
    <property type="entry name" value="PTPc"/>
    <property type="match status" value="1"/>
</dbReference>
<evidence type="ECO:0000256" key="11">
    <source>
        <dbReference type="ARBA" id="ARBA00023180"/>
    </source>
</evidence>
<feature type="compositionally biased region" description="Low complexity" evidence="14">
    <location>
        <begin position="1538"/>
        <end position="1549"/>
    </location>
</feature>
<dbReference type="Pfam" id="PF00102">
    <property type="entry name" value="Y_phosphatase"/>
    <property type="match status" value="1"/>
</dbReference>
<feature type="domain" description="SET" evidence="20">
    <location>
        <begin position="1281"/>
        <end position="1398"/>
    </location>
</feature>
<comment type="subcellular location">
    <subcellularLocation>
        <location evidence="1">Cell membrane</location>
        <topology evidence="1">Multi-pass membrane protein</topology>
    </subcellularLocation>
</comment>
<feature type="domain" description="Rhodanese" evidence="19">
    <location>
        <begin position="1626"/>
        <end position="1747"/>
    </location>
</feature>
<keyword evidence="8 15" id="KW-0812">Transmembrane</keyword>
<feature type="compositionally biased region" description="Basic and acidic residues" evidence="14">
    <location>
        <begin position="954"/>
        <end position="974"/>
    </location>
</feature>
<dbReference type="InterPro" id="IPR054295">
    <property type="entry name" value="CHS4-like_dom"/>
</dbReference>
<dbReference type="PROSITE" id="PS50206">
    <property type="entry name" value="RHODANESE_3"/>
    <property type="match status" value="1"/>
</dbReference>
<feature type="compositionally biased region" description="Polar residues" evidence="14">
    <location>
        <begin position="696"/>
        <end position="711"/>
    </location>
</feature>
<dbReference type="Pfam" id="PF00076">
    <property type="entry name" value="RRM_1"/>
    <property type="match status" value="1"/>
</dbReference>
<feature type="compositionally biased region" description="Basic and acidic residues" evidence="14">
    <location>
        <begin position="272"/>
        <end position="286"/>
    </location>
</feature>
<dbReference type="PROSITE" id="PS50055">
    <property type="entry name" value="TYR_PHOSPHATASE_PTP"/>
    <property type="match status" value="1"/>
</dbReference>
<feature type="region of interest" description="Disordered" evidence="14">
    <location>
        <begin position="376"/>
        <end position="406"/>
    </location>
</feature>
<reference evidence="21 22" key="1">
    <citation type="submission" date="2019-03" db="EMBL/GenBank/DDBJ databases">
        <title>Sequencing 23 genomes of Wallemia ichthyophaga.</title>
        <authorList>
            <person name="Gostincar C."/>
        </authorList>
    </citation>
    <scope>NUCLEOTIDE SEQUENCE [LARGE SCALE GENOMIC DNA]</scope>
    <source>
        <strain evidence="21 22">EXF-5753</strain>
    </source>
</reference>
<evidence type="ECO:0000256" key="6">
    <source>
        <dbReference type="ARBA" id="ARBA00022676"/>
    </source>
</evidence>
<feature type="transmembrane region" description="Helical" evidence="15">
    <location>
        <begin position="3224"/>
        <end position="3242"/>
    </location>
</feature>
<dbReference type="InterPro" id="IPR036873">
    <property type="entry name" value="Rhodanese-like_dom_sf"/>
</dbReference>
<feature type="region of interest" description="Disordered" evidence="14">
    <location>
        <begin position="1193"/>
        <end position="1214"/>
    </location>
</feature>
<dbReference type="SUPFAM" id="SSF82199">
    <property type="entry name" value="SET domain"/>
    <property type="match status" value="1"/>
</dbReference>
<dbReference type="PRINTS" id="PR00700">
    <property type="entry name" value="PRTYPHPHTASE"/>
</dbReference>
<dbReference type="Gene3D" id="3.90.190.10">
    <property type="entry name" value="Protein tyrosine phosphatase superfamily"/>
    <property type="match status" value="1"/>
</dbReference>
<evidence type="ECO:0000259" key="17">
    <source>
        <dbReference type="PROSITE" id="PS50056"/>
    </source>
</evidence>
<dbReference type="EC" id="2.4.1.16" evidence="2"/>
<dbReference type="PROSITE" id="PS50280">
    <property type="entry name" value="SET"/>
    <property type="match status" value="1"/>
</dbReference>
<dbReference type="SMART" id="SM00404">
    <property type="entry name" value="PTPc_motif"/>
    <property type="match status" value="1"/>
</dbReference>
<dbReference type="InterPro" id="IPR035979">
    <property type="entry name" value="RBD_domain_sf"/>
</dbReference>
<dbReference type="Gene3D" id="3.30.70.330">
    <property type="match status" value="1"/>
</dbReference>
<organism evidence="21 22">
    <name type="scientific">Wallemia hederae</name>
    <dbReference type="NCBI Taxonomy" id="1540922"/>
    <lineage>
        <taxon>Eukaryota</taxon>
        <taxon>Fungi</taxon>
        <taxon>Dikarya</taxon>
        <taxon>Basidiomycota</taxon>
        <taxon>Wallemiomycotina</taxon>
        <taxon>Wallemiomycetes</taxon>
        <taxon>Wallemiales</taxon>
        <taxon>Wallemiaceae</taxon>
        <taxon>Wallemia</taxon>
    </lineage>
</organism>
<dbReference type="CDD" id="cd04190">
    <property type="entry name" value="Chitin_synth_C"/>
    <property type="match status" value="1"/>
</dbReference>
<sequence length="4074" mass="454876">MEDSLQESPSRDTHSKFSVQILNASNNAYTSTVASPALASPPDRNDRSSIFEQYERKHASHKMDVDDYERDYEHQQHHSYPRYSPSRSHSHSARVSHHPSTNDKPSVGRVHEHRNSRPVSFTEDDDDIDASRFRARNEITNDGTNGSSVRRKRSGEDNSFSSDRASFANGVVAVTFNDTSSPPDEQRRRNSDIGDELRREREAVMLRERQLAAEAKSALERQKSSTSSNRDRRDSDSARRHISREERQAQIDQERHQNWALRSARVAEAAAKVEREVRNRSFKKESPSTSYDASHASHYNRDNSRRRNSYGRRRSYERDTDSDYDRGDHSFNEHKRDFRGHVKDTDHDYSRAIPAGYKGKYKGKNFDPDIAAKRVPSRNKRDDRLPPFARHVDHEDTRPPPYPLKRYELPAKPVSIYSPMPDTFPITSAIPSPPSLPIEMDFDHMEPESLPIPDPTRPPIKPPGTHNYMKLPSGAVRHDGEGLGTPTDPRENRILFIECLRHEKNRHRYANKLEPLKGYKYDKFSLQPAPTTCICIKGIPSALTETDLNTYFKGKYKTFHKMILHYDKSTGVSLGLVWIKFAKYHDAQKCIKELNGMKDFNLGKGYIGSVPPIQVRADDDRSVFNKVINDFYKKREDDANRARREHEVEEQKKRDSLKAATNANQPPKALPTPSTKIGFNPNQQTPVRPGVGVKTSWLSSASKPSILTHTPSHPKPLEMPKAGSEDTEDEDEWDDMHGDEIFRGRSDNMLTRKKDSPVKKSQHDTEGMDQDSKEPEISIDEKIKKNGNAHVFIDKSSLPIQNVDVVDVRAFFGQFKVTDVLKSDEGWFVLFAKPGIAGRAITTADGKQCSGFTMHLQLRDPEAQQLESHNDINKEKAKLSDKRPMSEEPEPFEDPVAPQEHIVKSKRGRVVKQKKNSVDFTSSESEGEGHVEKPAAIAETAQVKERAAATNLFKSDKEPITKEDVTVEETKDATVDGTNDDDVDAALQAALGDADSAIPNAADHQSNSESFVTAPDKEAVEMTHTESEQTASTDNIFDVIPDTRPKAKKAGRPKKAAAAKKKAQKPAKKSSKTVLKTQSTSKSEDEISVISETMEVPDGQFLTQTPIASKIAVAEAPPFEPISNPDLPYNEVDILSSDLVTSEEDMYYLKTVFDRQARKLPTDIRTLLQCHNYTPPDWKDDLRFSIFNSPEKTDENAPWRPPVNATGSARSEGTYPIPETEKAFYLPQRNKVTKASRNLEGENNVSSRANRSNARSLVHGLTGGATDGEILKFNQLRTRKKELRFAKSSIHSWGLYSCQVIPKGEMVIEYVGEVVRQQVADRREKAYEKQGIGSSYLFKIDDDNIVDATMKGSVARLINHCCQPNCTAKIITILGEKKIIIYAKMEIQPGDEITYDYHFPIEDEKIPCLCEAEQNVQHVPAYTLSHTRLVPCSYLPESMTSDFEQALAERFGSNHTSLVTQPTHDLERSDPFCPPSFNRAQTQVSPQRKSNRTSLTPQFQNLGKPNYISPNRGDHHESSSPPGEDNSLNEFEKAIGNRSTLRRGSSLSRDANAAGLRDDGPAHKKASPSPAPAQLGRPPSLHFKGPATPRNTSNSAPPASSHHSSNIRHTELHSFINIIKQRPQAVQEEILIVDIRSYAAFSTSRIPGAVSICLPSTLLRRPIFSLDKIVHMVTDPQDKAKLENHKKAKTIIVYDVDTSYVGEGIQGNPAALLGVFKKFENAGTTASLEYIAGGFAAYCQVPDAPIEKTPKSSGTANTHPDEGLSRNNNSFVQPRNLPITAFQSVSTTTNHRSPNKSHSTSGNKFAANPFFDSVRQNRELANGMPQERVSMCISDKIKRSAHKLPPFLGRIVEMSEKEANDELAHQFYRLERAEQKRMMEVFDWLSNNSQTLDENGNQSATLGSKERDDTFHLGKARQIDRYSIGAGVELGHKNRYRNIYPFEHTRVKLKDPSVSDGNDYVNANHVLPGFGYTKSDGLAPSPLYTDPPPPLAAGQDDTHLATREARKDLKHHAKRYIATQGPMESTLKDFWQVCWEQDVTIIIMLTKQREGGLDKCCRYWSDRVIDDIEIKTTETEGDEGQEGAEERPAMQHRSSKQSYIGRHSSSEKANREKYETTFVKRTIHLRKRESNEEKVITQYQYLGWPDFDTPSEPDALLPLITEVNKNYDAQRGPIVVHCSAGVGRTGSYVALDTMLDLLREERSAGRGREASRGQRHASEAMDVDPLSPGLKRVGGDTRTTSRDGKDMDSHGDVNMKVERQTSTGNIESKAEFPYGPPSPPKEVRNKLPSMSSQASGVSDCGDVGELLKDENLQQHKQEAADAIKHLHEPVCDVVEDLREQRMSMVSTLRQYVYVYSALIAGVLSEVDNEELLEQHGEKSAGLTESIRIHQKWQEDSINHQDSTDSQAPLWVRPCGSGYFTRLARTCHTCLDGISHLNTLTTTSTTKTARIIEMAGCESRTLTKHERAPPVTPLVKPGGPSIEHNKGVWHYAALVLTFYVPEPLLKLFVDTAPKRQAWREKVSLCLICAFLAGIVGFICMGVDRVLCPSDQGTMATQFERVGMKSGTVSIAGKNYVTNHATAADTDFKTLGEGTPGIDLTNYFRRGTSEHCNGNNAAYATINTCAKGADCKYDAPSDSVTSGLGLEDDHTLAGYSWSNTTAKRNLMVIDGTVLNLTPYLVRQTAAIPDDPVDQAIRRVLFQDDTGGGKDATKMFYTSKELQDAVPCLTERYLAGYIDHMSPGCFASQLFLYAALIVILGVVFARFIMACLFNWYLAKKFTEPPKNMKKSVVSPSVMPSGANVSVNNRKGTAPWASDGAEPKSSKKAAKLAKYRSLVPDDPIISAARVGTELYTCCLITCYSEGYDSIATTVESIAASDYSDQRKLIFIVADGMITGHGEKMSTPDICVSMIEPDPRFGNPMPMAYMAVGGGKKQENRAMVYAGHYKSKNGHRTPTIILVKCGTEDEAASDPKPGNRGKRDSQIVLMNFFSRVTYNDRMTPLDYDLFRKVHTLMGVTPDYFETIFMIDADTKIFPDALTKLVLCMQHDNFIMGVCGETRLENKRASWVTWIQVFEYYISHHMVKAFESVFGGVTCLPGCFSMYRIKARRDEENDWVPLIVKPEVVEQYSQTDVQTLHQKNLLLLGEDRFLSTLMLRTFPNRKMMFCPSARCRTIAPDEFKVLLSQRRRWINSTVHNLMELVLVRNLCGTFCFSMQFVILMDLIGTVVLPIAILLSLALIINSIITPPNKFADAIPLMMLCAVLGLPAILILVTTRKIVYIGWMVIYIIALPIWNLVLPVYSFWHFDDFSWGETRKVEGEKKSVAHDDKADLFTVNVPLRRWEDWERSRLRKTKREEKTRKEFEKAFGQRGFYNDLSAPDAGLRPDSTDYADSDNTSLSSYGEEDKWGEEIGNYNEFNSNLPPPASSLLPAHDLLLKGGGGEYDANAMEELLNEGFDENRPQSVWFLPSRQSIAGNAIPAFVHEQERNARLSKFKSAIIDSGSETPDSSSYSVASPFTPSEQFEPLAHTSAFESMNGESRHMRQRSGGQTLGTNHSTAPRTKHIEVMKYFIQLIVLLFATVTLARDDSIDWTDCATGSKYNAQCAYIDTPIDQTDDSLGTFKLYVKKVWSKDVTNPLNQTHLLLNTGGPAIASASDASSGVEAFADMLYSLTSPDYVLVGVDPRAAGESGLKVLCNTSDHNPGTYFPDAPPTLDDSTIPLLRSQLQDYFDAEKTYIKTCVDNTPHLPYIGTYYAADDMIYAYDKIVEEADSPVNYFGESYGSYLGLSMAVKYPHRVGKFFLNGIMSPTVRANTGALSAIPSYLTSADDVFDKMVESCQQSSSCAFPGITKEKINELTALVYNSTDPVINSVYSTRTRVVDDVYQALYAPAVWQTAFGMIQKTASILPSSFGNSDISSSRGEAINAINCADAQMEEFTVDEATAAFQDTYDHITQRFYSQYLYQSGFLCQQYPAGIFSRPRLTEFGGVKFANKLLLASNAYDPILPLEQAKQAQEAVGAENAAVLTIKNGYGHTITPNAVIPDTNGCIEKHAKAFFSGKQPRDCSCTVTDDYYAEVYS</sequence>
<dbReference type="InterPro" id="IPR024636">
    <property type="entry name" value="SET_assoc"/>
</dbReference>
<dbReference type="Gene3D" id="3.40.50.1820">
    <property type="entry name" value="alpha/beta hydrolase"/>
    <property type="match status" value="1"/>
</dbReference>
<dbReference type="GO" id="GO:0030428">
    <property type="term" value="C:cell septum"/>
    <property type="evidence" value="ECO:0007669"/>
    <property type="project" value="TreeGrafter"/>
</dbReference>
<dbReference type="InterPro" id="IPR029021">
    <property type="entry name" value="Prot-tyrosine_phosphatase-like"/>
</dbReference>
<keyword evidence="11" id="KW-0325">Glycoprotein</keyword>
<dbReference type="SUPFAM" id="SSF53474">
    <property type="entry name" value="alpha/beta-Hydrolases"/>
    <property type="match status" value="1"/>
</dbReference>
<dbReference type="InterPro" id="IPR001199">
    <property type="entry name" value="Cyt_B5-like_heme/steroid-bd"/>
</dbReference>
<accession>A0A4T0FXF9</accession>
<dbReference type="EMBL" id="SPNW01000002">
    <property type="protein sequence ID" value="TIA93361.1"/>
    <property type="molecule type" value="Genomic_DNA"/>
</dbReference>
<evidence type="ECO:0000259" key="18">
    <source>
        <dbReference type="PROSITE" id="PS50102"/>
    </source>
</evidence>
<feature type="region of interest" description="Disordered" evidence="14">
    <location>
        <begin position="1460"/>
        <end position="1606"/>
    </location>
</feature>
<comment type="caution">
    <text evidence="21">The sequence shown here is derived from an EMBL/GenBank/DDBJ whole genome shotgun (WGS) entry which is preliminary data.</text>
</comment>
<dbReference type="InterPro" id="IPR046341">
    <property type="entry name" value="SET_dom_sf"/>
</dbReference>
<dbReference type="SMART" id="SM00450">
    <property type="entry name" value="RHOD"/>
    <property type="match status" value="1"/>
</dbReference>
<feature type="region of interest" description="Disordered" evidence="14">
    <location>
        <begin position="33"/>
        <end position="197"/>
    </location>
</feature>
<dbReference type="InterPro" id="IPR004835">
    <property type="entry name" value="Chitin_synth"/>
</dbReference>
<evidence type="ECO:0000313" key="22">
    <source>
        <dbReference type="Proteomes" id="UP000310189"/>
    </source>
</evidence>
<dbReference type="InterPro" id="IPR000242">
    <property type="entry name" value="PTP_cat"/>
</dbReference>
<feature type="compositionally biased region" description="Basic and acidic residues" evidence="14">
    <location>
        <begin position="1015"/>
        <end position="1027"/>
    </location>
</feature>
<gene>
    <name evidence="21" type="ORF">E3P99_00138</name>
</gene>
<feature type="compositionally biased region" description="Polar residues" evidence="14">
    <location>
        <begin position="1781"/>
        <end position="1803"/>
    </location>
</feature>
<dbReference type="SMART" id="SM00317">
    <property type="entry name" value="SET"/>
    <property type="match status" value="1"/>
</dbReference>
<dbReference type="GO" id="GO:0004725">
    <property type="term" value="F:protein tyrosine phosphatase activity"/>
    <property type="evidence" value="ECO:0007669"/>
    <property type="project" value="UniProtKB-EC"/>
</dbReference>
<feature type="transmembrane region" description="Helical" evidence="15">
    <location>
        <begin position="2520"/>
        <end position="2537"/>
    </location>
</feature>
<evidence type="ECO:0000256" key="13">
    <source>
        <dbReference type="PROSITE-ProRule" id="PRU00176"/>
    </source>
</evidence>
<feature type="compositionally biased region" description="Polar residues" evidence="14">
    <location>
        <begin position="3543"/>
        <end position="3555"/>
    </location>
</feature>
<feature type="region of interest" description="Disordered" evidence="14">
    <location>
        <begin position="954"/>
        <end position="1086"/>
    </location>
</feature>
<dbReference type="GO" id="GO:0006031">
    <property type="term" value="P:chitin biosynthetic process"/>
    <property type="evidence" value="ECO:0007669"/>
    <property type="project" value="TreeGrafter"/>
</dbReference>
<feature type="domain" description="RRM" evidence="18">
    <location>
        <begin position="532"/>
        <end position="598"/>
    </location>
</feature>
<feature type="compositionally biased region" description="Basic and acidic residues" evidence="14">
    <location>
        <begin position="2233"/>
        <end position="2259"/>
    </location>
</feature>
<feature type="compositionally biased region" description="Polar residues" evidence="14">
    <location>
        <begin position="672"/>
        <end position="686"/>
    </location>
</feature>
<feature type="region of interest" description="Disordered" evidence="14">
    <location>
        <begin position="2202"/>
        <end position="2298"/>
    </location>
</feature>
<dbReference type="Gene3D" id="3.40.250.10">
    <property type="entry name" value="Rhodanese-like domain"/>
    <property type="match status" value="1"/>
</dbReference>
<evidence type="ECO:0000256" key="5">
    <source>
        <dbReference type="ARBA" id="ARBA00022475"/>
    </source>
</evidence>
<keyword evidence="7" id="KW-0808">Transferase</keyword>
<feature type="compositionally biased region" description="Polar residues" evidence="14">
    <location>
        <begin position="1072"/>
        <end position="1081"/>
    </location>
</feature>
<feature type="compositionally biased region" description="Basic and acidic residues" evidence="14">
    <location>
        <begin position="43"/>
        <end position="76"/>
    </location>
</feature>
<dbReference type="InterPro" id="IPR029058">
    <property type="entry name" value="AB_hydrolase_fold"/>
</dbReference>
<dbReference type="GO" id="GO:0004100">
    <property type="term" value="F:chitin synthase activity"/>
    <property type="evidence" value="ECO:0007669"/>
    <property type="project" value="UniProtKB-EC"/>
</dbReference>
<keyword evidence="9 15" id="KW-1133">Transmembrane helix</keyword>
<dbReference type="OrthoDB" id="370884at2759"/>
<dbReference type="Gene3D" id="2.170.270.10">
    <property type="entry name" value="SET domain"/>
    <property type="match status" value="1"/>
</dbReference>
<feature type="transmembrane region" description="Helical" evidence="15">
    <location>
        <begin position="3254"/>
        <end position="3271"/>
    </location>
</feature>
<dbReference type="InterPro" id="IPR012677">
    <property type="entry name" value="Nucleotide-bd_a/b_plait_sf"/>
</dbReference>
<dbReference type="SMART" id="SM01291">
    <property type="entry name" value="N-SET"/>
    <property type="match status" value="1"/>
</dbReference>
<dbReference type="InterPro" id="IPR001214">
    <property type="entry name" value="SET_dom"/>
</dbReference>
<evidence type="ECO:0000256" key="3">
    <source>
        <dbReference type="ARBA" id="ARBA00013064"/>
    </source>
</evidence>
<dbReference type="GO" id="GO:0005886">
    <property type="term" value="C:plasma membrane"/>
    <property type="evidence" value="ECO:0007669"/>
    <property type="project" value="UniProtKB-SubCell"/>
</dbReference>
<dbReference type="Proteomes" id="UP000310189">
    <property type="component" value="Unassembled WGS sequence"/>
</dbReference>
<dbReference type="PROSITE" id="PS50102">
    <property type="entry name" value="RRM"/>
    <property type="match status" value="1"/>
</dbReference>
<feature type="compositionally biased region" description="Basic residues" evidence="14">
    <location>
        <begin position="1046"/>
        <end position="1071"/>
    </location>
</feature>
<keyword evidence="6" id="KW-0328">Glycosyltransferase</keyword>
<protein>
    <recommendedName>
        <fullName evidence="4">Histone-lysine N-methyltransferase, H3 lysine-4 specific</fullName>
        <ecNumber evidence="2">2.4.1.16</ecNumber>
        <ecNumber evidence="3">3.1.3.48</ecNumber>
    </recommendedName>
    <alternativeName>
        <fullName evidence="12">SET domain-containing protein 1</fullName>
    </alternativeName>
</protein>
<evidence type="ECO:0000259" key="16">
    <source>
        <dbReference type="PROSITE" id="PS50055"/>
    </source>
</evidence>
<feature type="transmembrane region" description="Helical" evidence="15">
    <location>
        <begin position="2487"/>
        <end position="2508"/>
    </location>
</feature>
<feature type="region of interest" description="Disordered" evidence="14">
    <location>
        <begin position="1748"/>
        <end position="1807"/>
    </location>
</feature>
<dbReference type="InterPro" id="IPR013595">
    <property type="entry name" value="Pept_S33_TAP-like_C"/>
</dbReference>
<dbReference type="SUPFAM" id="SSF53448">
    <property type="entry name" value="Nucleotide-diphospho-sugar transferases"/>
    <property type="match status" value="1"/>
</dbReference>
<feature type="region of interest" description="Disordered" evidence="14">
    <location>
        <begin position="272"/>
        <end position="343"/>
    </location>
</feature>
<dbReference type="Pfam" id="PF03142">
    <property type="entry name" value="Chitin_synth_2"/>
    <property type="match status" value="1"/>
</dbReference>
<feature type="region of interest" description="Disordered" evidence="14">
    <location>
        <begin position="638"/>
        <end position="775"/>
    </location>
</feature>
<feature type="domain" description="Tyrosine specific protein phosphatases" evidence="17">
    <location>
        <begin position="2154"/>
        <end position="2215"/>
    </location>
</feature>
<feature type="compositionally biased region" description="Basic and acidic residues" evidence="14">
    <location>
        <begin position="184"/>
        <end position="197"/>
    </location>
</feature>
<keyword evidence="13" id="KW-0694">RNA-binding</keyword>
<evidence type="ECO:0000256" key="8">
    <source>
        <dbReference type="ARBA" id="ARBA00022692"/>
    </source>
</evidence>
<evidence type="ECO:0000256" key="15">
    <source>
        <dbReference type="SAM" id="Phobius"/>
    </source>
</evidence>
<feature type="compositionally biased region" description="Basic residues" evidence="14">
    <location>
        <begin position="88"/>
        <end position="97"/>
    </location>
</feature>
<feature type="compositionally biased region" description="Polar residues" evidence="14">
    <location>
        <begin position="1478"/>
        <end position="1503"/>
    </location>
</feature>
<evidence type="ECO:0000256" key="2">
    <source>
        <dbReference type="ARBA" id="ARBA00012543"/>
    </source>
</evidence>
<feature type="compositionally biased region" description="Basic and acidic residues" evidence="14">
    <location>
        <begin position="864"/>
        <end position="886"/>
    </location>
</feature>
<feature type="transmembrane region" description="Helical" evidence="15">
    <location>
        <begin position="2747"/>
        <end position="2775"/>
    </location>
</feature>